<dbReference type="EMBL" id="JAIWYP010000004">
    <property type="protein sequence ID" value="KAH3836372.1"/>
    <property type="molecule type" value="Genomic_DNA"/>
</dbReference>
<accession>A0A9D4QN83</accession>
<name>A0A9D4QN83_DREPO</name>
<reference evidence="1" key="1">
    <citation type="journal article" date="2019" name="bioRxiv">
        <title>The Genome of the Zebra Mussel, Dreissena polymorpha: A Resource for Invasive Species Research.</title>
        <authorList>
            <person name="McCartney M.A."/>
            <person name="Auch B."/>
            <person name="Kono T."/>
            <person name="Mallez S."/>
            <person name="Zhang Y."/>
            <person name="Obille A."/>
            <person name="Becker A."/>
            <person name="Abrahante J.E."/>
            <person name="Garbe J."/>
            <person name="Badalamenti J.P."/>
            <person name="Herman A."/>
            <person name="Mangelson H."/>
            <person name="Liachko I."/>
            <person name="Sullivan S."/>
            <person name="Sone E.D."/>
            <person name="Koren S."/>
            <person name="Silverstein K.A.T."/>
            <person name="Beckman K.B."/>
            <person name="Gohl D.M."/>
        </authorList>
    </citation>
    <scope>NUCLEOTIDE SEQUENCE</scope>
    <source>
        <strain evidence="1">Duluth1</strain>
        <tissue evidence="1">Whole animal</tissue>
    </source>
</reference>
<comment type="caution">
    <text evidence="1">The sequence shown here is derived from an EMBL/GenBank/DDBJ whole genome shotgun (WGS) entry which is preliminary data.</text>
</comment>
<keyword evidence="2" id="KW-1185">Reference proteome</keyword>
<reference evidence="1" key="2">
    <citation type="submission" date="2020-11" db="EMBL/GenBank/DDBJ databases">
        <authorList>
            <person name="McCartney M.A."/>
            <person name="Auch B."/>
            <person name="Kono T."/>
            <person name="Mallez S."/>
            <person name="Becker A."/>
            <person name="Gohl D.M."/>
            <person name="Silverstein K.A.T."/>
            <person name="Koren S."/>
            <person name="Bechman K.B."/>
            <person name="Herman A."/>
            <person name="Abrahante J.E."/>
            <person name="Garbe J."/>
        </authorList>
    </citation>
    <scope>NUCLEOTIDE SEQUENCE</scope>
    <source>
        <strain evidence="1">Duluth1</strain>
        <tissue evidence="1">Whole animal</tissue>
    </source>
</reference>
<evidence type="ECO:0000313" key="2">
    <source>
        <dbReference type="Proteomes" id="UP000828390"/>
    </source>
</evidence>
<dbReference type="AlphaFoldDB" id="A0A9D4QN83"/>
<proteinExistence type="predicted"/>
<evidence type="ECO:0000313" key="1">
    <source>
        <dbReference type="EMBL" id="KAH3836372.1"/>
    </source>
</evidence>
<dbReference type="Proteomes" id="UP000828390">
    <property type="component" value="Unassembled WGS sequence"/>
</dbReference>
<sequence length="137" mass="14925">MFTPGQAAHGMYPDHYHAMAQGAQQMPYQVVTQVTVLLGGQGQLTNQVNQPQYVTSTPVVHAPQVGRSVATPRLVTQSAVNATRGVSENVAAPFGQRTFPPGQQKPRLQSLPKALVYNGRGNWQAFLAKFDKYSTIF</sequence>
<organism evidence="1 2">
    <name type="scientific">Dreissena polymorpha</name>
    <name type="common">Zebra mussel</name>
    <name type="synonym">Mytilus polymorpha</name>
    <dbReference type="NCBI Taxonomy" id="45954"/>
    <lineage>
        <taxon>Eukaryota</taxon>
        <taxon>Metazoa</taxon>
        <taxon>Spiralia</taxon>
        <taxon>Lophotrochozoa</taxon>
        <taxon>Mollusca</taxon>
        <taxon>Bivalvia</taxon>
        <taxon>Autobranchia</taxon>
        <taxon>Heteroconchia</taxon>
        <taxon>Euheterodonta</taxon>
        <taxon>Imparidentia</taxon>
        <taxon>Neoheterodontei</taxon>
        <taxon>Myida</taxon>
        <taxon>Dreissenoidea</taxon>
        <taxon>Dreissenidae</taxon>
        <taxon>Dreissena</taxon>
    </lineage>
</organism>
<gene>
    <name evidence="1" type="ORF">DPMN_109742</name>
</gene>
<protein>
    <submittedName>
        <fullName evidence="1">Uncharacterized protein</fullName>
    </submittedName>
</protein>